<evidence type="ECO:0000256" key="1">
    <source>
        <dbReference type="SAM" id="MobiDB-lite"/>
    </source>
</evidence>
<dbReference type="OrthoDB" id="4829301at2"/>
<feature type="compositionally biased region" description="Basic and acidic residues" evidence="1">
    <location>
        <begin position="174"/>
        <end position="186"/>
    </location>
</feature>
<dbReference type="PROSITE" id="PS51257">
    <property type="entry name" value="PROKAR_LIPOPROTEIN"/>
    <property type="match status" value="1"/>
</dbReference>
<dbReference type="InterPro" id="IPR043724">
    <property type="entry name" value="DUF5666"/>
</dbReference>
<dbReference type="AlphaFoldDB" id="A0A4Y3KH23"/>
<feature type="compositionally biased region" description="Gly residues" evidence="1">
    <location>
        <begin position="156"/>
        <end position="165"/>
    </location>
</feature>
<reference evidence="4 5" key="1">
    <citation type="submission" date="2019-06" db="EMBL/GenBank/DDBJ databases">
        <title>Whole genome shotgun sequence of Cellulomonas gelida NBRC 3748.</title>
        <authorList>
            <person name="Hosoyama A."/>
            <person name="Uohara A."/>
            <person name="Ohji S."/>
            <person name="Ichikawa N."/>
        </authorList>
    </citation>
    <scope>NUCLEOTIDE SEQUENCE [LARGE SCALE GENOMIC DNA]</scope>
    <source>
        <strain evidence="4 5">NBRC 3748</strain>
    </source>
</reference>
<evidence type="ECO:0000313" key="4">
    <source>
        <dbReference type="EMBL" id="GEA83721.1"/>
    </source>
</evidence>
<keyword evidence="2" id="KW-0732">Signal</keyword>
<sequence>MNPRRTTRPLLVLLTAATTALTLAACGGGGSSDAATPTPQSTATQGTEQQPPDAQGQGPGGGVSGQVVHVGDQLMQVRDDDGQTAVTWTDDTTVQVTTTADLSAVTVGSCVTATSGGGRVPSDDDEVATPSTDEDPVATTVTVSQPVDGACAAGPGGAFGPGGGVPTDLPTDMPRLEGDAPGDRPTDLPTDLPGGAPDEGGGASGGMPGGAFGGVTSGAVTAVDGSTITVETIAQDGTTSSATVTVDDSTTFTTTTAGDASALVVGQCATVRGTADESGKVAATSVVVSSPGDDGCTRGFGGRGPGGARPGQDDRPGGQTGEQTGEQQDEQGSDD</sequence>
<protein>
    <recommendedName>
        <fullName evidence="3">DUF5666 domain-containing protein</fullName>
    </recommendedName>
</protein>
<comment type="caution">
    <text evidence="4">The sequence shown here is derived from an EMBL/GenBank/DDBJ whole genome shotgun (WGS) entry which is preliminary data.</text>
</comment>
<feature type="compositionally biased region" description="Gly residues" evidence="1">
    <location>
        <begin position="197"/>
        <end position="210"/>
    </location>
</feature>
<proteinExistence type="predicted"/>
<organism evidence="4 5">
    <name type="scientific">Cellulomonas gelida</name>
    <dbReference type="NCBI Taxonomy" id="1712"/>
    <lineage>
        <taxon>Bacteria</taxon>
        <taxon>Bacillati</taxon>
        <taxon>Actinomycetota</taxon>
        <taxon>Actinomycetes</taxon>
        <taxon>Micrococcales</taxon>
        <taxon>Cellulomonadaceae</taxon>
        <taxon>Cellulomonas</taxon>
    </lineage>
</organism>
<feature type="region of interest" description="Disordered" evidence="1">
    <location>
        <begin position="285"/>
        <end position="335"/>
    </location>
</feature>
<feature type="compositionally biased region" description="Gly residues" evidence="1">
    <location>
        <begin position="298"/>
        <end position="309"/>
    </location>
</feature>
<gene>
    <name evidence="4" type="ORF">CGE01nite_09720</name>
</gene>
<feature type="domain" description="DUF5666" evidence="3">
    <location>
        <begin position="218"/>
        <end position="286"/>
    </location>
</feature>
<feature type="chain" id="PRO_5038634790" description="DUF5666 domain-containing protein" evidence="2">
    <location>
        <begin position="25"/>
        <end position="335"/>
    </location>
</feature>
<feature type="signal peptide" evidence="2">
    <location>
        <begin position="1"/>
        <end position="24"/>
    </location>
</feature>
<feature type="compositionally biased region" description="Acidic residues" evidence="1">
    <location>
        <begin position="123"/>
        <end position="136"/>
    </location>
</feature>
<feature type="region of interest" description="Disordered" evidence="1">
    <location>
        <begin position="156"/>
        <end position="210"/>
    </location>
</feature>
<name>A0A4Y3KH23_9CELL</name>
<evidence type="ECO:0000259" key="3">
    <source>
        <dbReference type="Pfam" id="PF18914"/>
    </source>
</evidence>
<keyword evidence="5" id="KW-1185">Reference proteome</keyword>
<feature type="region of interest" description="Disordered" evidence="1">
    <location>
        <begin position="114"/>
        <end position="136"/>
    </location>
</feature>
<dbReference type="Pfam" id="PF18914">
    <property type="entry name" value="DUF5666"/>
    <property type="match status" value="1"/>
</dbReference>
<evidence type="ECO:0000313" key="5">
    <source>
        <dbReference type="Proteomes" id="UP000320461"/>
    </source>
</evidence>
<evidence type="ECO:0000256" key="2">
    <source>
        <dbReference type="SAM" id="SignalP"/>
    </source>
</evidence>
<accession>A0A4Y3KH23</accession>
<dbReference type="EMBL" id="BJLQ01000007">
    <property type="protein sequence ID" value="GEA83721.1"/>
    <property type="molecule type" value="Genomic_DNA"/>
</dbReference>
<dbReference type="Proteomes" id="UP000320461">
    <property type="component" value="Unassembled WGS sequence"/>
</dbReference>
<feature type="region of interest" description="Disordered" evidence="1">
    <location>
        <begin position="28"/>
        <end position="66"/>
    </location>
</feature>
<dbReference type="RefSeq" id="WP_141369315.1">
    <property type="nucleotide sequence ID" value="NZ_BJLQ01000007.1"/>
</dbReference>
<feature type="compositionally biased region" description="Low complexity" evidence="1">
    <location>
        <begin position="32"/>
        <end position="56"/>
    </location>
</feature>